<dbReference type="GO" id="GO:0005524">
    <property type="term" value="F:ATP binding"/>
    <property type="evidence" value="ECO:0007669"/>
    <property type="project" value="UniProtKB-KW"/>
</dbReference>
<evidence type="ECO:0000256" key="2">
    <source>
        <dbReference type="ARBA" id="ARBA00022741"/>
    </source>
</evidence>
<dbReference type="EMBL" id="AP019769">
    <property type="protein sequence ID" value="BBL45560.1"/>
    <property type="molecule type" value="Genomic_DNA"/>
</dbReference>
<dbReference type="AlphaFoldDB" id="A0A915SY57"/>
<dbReference type="KEGG" id="naer:MJ1_0397"/>
<dbReference type="Proteomes" id="UP001055553">
    <property type="component" value="Chromosome"/>
</dbReference>
<dbReference type="PANTHER" id="PTHR43334">
    <property type="entry name" value="ACETATE--COA LIGASE [ADP-FORMING]"/>
    <property type="match status" value="1"/>
</dbReference>
<keyword evidence="1 4" id="KW-0436">Ligase</keyword>
<dbReference type="InterPro" id="IPR051538">
    <property type="entry name" value="Acyl-CoA_Synth/Transferase"/>
</dbReference>
<organism evidence="4 5">
    <name type="scientific">Nanobdella aerobiophila</name>
    <dbReference type="NCBI Taxonomy" id="2586965"/>
    <lineage>
        <taxon>Archaea</taxon>
        <taxon>Nanobdellota</taxon>
        <taxon>Nanobdellia</taxon>
        <taxon>Nanobdellales</taxon>
        <taxon>Nanobdellaceae</taxon>
        <taxon>Nanobdella</taxon>
    </lineage>
</organism>
<dbReference type="PANTHER" id="PTHR43334:SF1">
    <property type="entry name" value="3-HYDROXYPROPIONATE--COA LIGASE [ADP-FORMING]"/>
    <property type="match status" value="1"/>
</dbReference>
<evidence type="ECO:0000313" key="4">
    <source>
        <dbReference type="EMBL" id="BBL45560.1"/>
    </source>
</evidence>
<evidence type="ECO:0000313" key="5">
    <source>
        <dbReference type="Proteomes" id="UP001055553"/>
    </source>
</evidence>
<reference evidence="5" key="1">
    <citation type="journal article" date="2022" name="Int. J. Syst. Evol. Microbiol.">
        <title>Nanobdella aerobiophila gen. nov., sp. nov., a thermoacidophilic, obligate ectosymbiotic archaeon, and proposal of Nanobdellaceae fam. nov., Nanobdellales ord. nov. and Nanobdellia class. nov.</title>
        <authorList>
            <person name="Kato S."/>
            <person name="Ogasawara A."/>
            <person name="Itoh T."/>
            <person name="Sakai H.D."/>
            <person name="Shimizu M."/>
            <person name="Yuki M."/>
            <person name="Kaneko M."/>
            <person name="Takashina T."/>
            <person name="Ohkuma M."/>
        </authorList>
    </citation>
    <scope>NUCLEOTIDE SEQUENCE [LARGE SCALE GENOMIC DNA]</scope>
    <source>
        <strain evidence="5">MJ1</strain>
    </source>
</reference>
<keyword evidence="2" id="KW-0547">Nucleotide-binding</keyword>
<proteinExistence type="predicted"/>
<dbReference type="GeneID" id="74568344"/>
<dbReference type="Pfam" id="PF13549">
    <property type="entry name" value="ATP-grasp_5"/>
    <property type="match status" value="1"/>
</dbReference>
<evidence type="ECO:0000256" key="1">
    <source>
        <dbReference type="ARBA" id="ARBA00022598"/>
    </source>
</evidence>
<sequence>MLSEGFELLEKNGIKVPEFWTNNIPIHVKFPVVIKADINHKTDKNAVKLNVYDYKELELYYNKFKKEFQKDVIIQEQIIGDYIEIILGIKKDITFGDIVLIGLGGIYTELFKDFIILSFPFDINMLKERLKDLKYYRILEGYRNKKGINMDILYENINKLYSIFKDKNFNELEVNPLLINEKEAYAVDIRFF</sequence>
<accession>A0A915SY57</accession>
<gene>
    <name evidence="4" type="ORF">MJ1_0397</name>
</gene>
<dbReference type="Gene3D" id="3.30.470.20">
    <property type="entry name" value="ATP-grasp fold, B domain"/>
    <property type="match status" value="1"/>
</dbReference>
<name>A0A915SY57_9ARCH</name>
<dbReference type="InterPro" id="IPR013815">
    <property type="entry name" value="ATP_grasp_subdomain_1"/>
</dbReference>
<dbReference type="GO" id="GO:0016874">
    <property type="term" value="F:ligase activity"/>
    <property type="evidence" value="ECO:0007669"/>
    <property type="project" value="UniProtKB-KW"/>
</dbReference>
<dbReference type="Gene3D" id="3.30.1490.20">
    <property type="entry name" value="ATP-grasp fold, A domain"/>
    <property type="match status" value="1"/>
</dbReference>
<keyword evidence="5" id="KW-1185">Reference proteome</keyword>
<protein>
    <submittedName>
        <fullName evidence="4">Acetate--CoA ligase [ADP-forming] I subunit beta</fullName>
    </submittedName>
</protein>
<dbReference type="SUPFAM" id="SSF56059">
    <property type="entry name" value="Glutathione synthetase ATP-binding domain-like"/>
    <property type="match status" value="1"/>
</dbReference>
<keyword evidence="3" id="KW-0067">ATP-binding</keyword>
<evidence type="ECO:0000256" key="3">
    <source>
        <dbReference type="ARBA" id="ARBA00022840"/>
    </source>
</evidence>
<dbReference type="RefSeq" id="WP_258392878.1">
    <property type="nucleotide sequence ID" value="NZ_AP019769.1"/>
</dbReference>